<dbReference type="GO" id="GO:0016791">
    <property type="term" value="F:phosphatase activity"/>
    <property type="evidence" value="ECO:0007669"/>
    <property type="project" value="TreeGrafter"/>
</dbReference>
<dbReference type="InterPro" id="IPR013078">
    <property type="entry name" value="His_Pase_superF_clade-1"/>
</dbReference>
<dbReference type="SMART" id="SM00855">
    <property type="entry name" value="PGAM"/>
    <property type="match status" value="1"/>
</dbReference>
<dbReference type="RefSeq" id="XP_013326364.1">
    <property type="nucleotide sequence ID" value="XM_013470910.1"/>
</dbReference>
<dbReference type="Pfam" id="PF00300">
    <property type="entry name" value="His_Phos_1"/>
    <property type="match status" value="1"/>
</dbReference>
<evidence type="ECO:0000313" key="1">
    <source>
        <dbReference type="EMBL" id="KKA19752.1"/>
    </source>
</evidence>
<name>A0A0F4YNB7_RASE3</name>
<dbReference type="Gene3D" id="3.40.50.1240">
    <property type="entry name" value="Phosphoglycerate mutase-like"/>
    <property type="match status" value="1"/>
</dbReference>
<dbReference type="GO" id="GO:0005737">
    <property type="term" value="C:cytoplasm"/>
    <property type="evidence" value="ECO:0007669"/>
    <property type="project" value="TreeGrafter"/>
</dbReference>
<dbReference type="PANTHER" id="PTHR48100:SF54">
    <property type="entry name" value="PHOSPHATASE SPAC5H10.03-RELATED"/>
    <property type="match status" value="1"/>
</dbReference>
<dbReference type="PANTHER" id="PTHR48100">
    <property type="entry name" value="BROAD-SPECIFICITY PHOSPHATASE YOR283W-RELATED"/>
    <property type="match status" value="1"/>
</dbReference>
<dbReference type="SUPFAM" id="SSF53254">
    <property type="entry name" value="Phosphoglycerate mutase-like"/>
    <property type="match status" value="1"/>
</dbReference>
<dbReference type="GeneID" id="25318574"/>
<proteinExistence type="predicted"/>
<organism evidence="1 2">
    <name type="scientific">Rasamsonia emersonii (strain ATCC 16479 / CBS 393.64 / IMI 116815)</name>
    <dbReference type="NCBI Taxonomy" id="1408163"/>
    <lineage>
        <taxon>Eukaryota</taxon>
        <taxon>Fungi</taxon>
        <taxon>Dikarya</taxon>
        <taxon>Ascomycota</taxon>
        <taxon>Pezizomycotina</taxon>
        <taxon>Eurotiomycetes</taxon>
        <taxon>Eurotiomycetidae</taxon>
        <taxon>Eurotiales</taxon>
        <taxon>Trichocomaceae</taxon>
        <taxon>Rasamsonia</taxon>
    </lineage>
</organism>
<protein>
    <submittedName>
        <fullName evidence="1">Phosphoglycerate mutase</fullName>
    </submittedName>
</protein>
<sequence>MAPIVHCVRHGQAEHNKGGEAYFIRDPHLTEAGVAECRALESRFPFQSSIDLIVSSPLRRALETALCSFQPAIARGVKIVALPELQETSDVPCDTGSDVSDLEREFSDKQGPLGPVIDLSLLDKDWNTKKGKWAPSSNALLARARAARQWLKARPEKEIAVVSHGGFLHYLTNDWTGIGAAEHASAWENCDFRTYVFSTDDADEDAVLMETEQSRVARGAAGRIPSKEEQESLYLKTMQMWEDRGFQNPLKLNEKFEEPAAN</sequence>
<dbReference type="EMBL" id="LASV01000322">
    <property type="protein sequence ID" value="KKA19752.1"/>
    <property type="molecule type" value="Genomic_DNA"/>
</dbReference>
<dbReference type="OrthoDB" id="496981at2759"/>
<reference evidence="1 2" key="1">
    <citation type="submission" date="2015-04" db="EMBL/GenBank/DDBJ databases">
        <authorList>
            <person name="Heijne W.H."/>
            <person name="Fedorova N.D."/>
            <person name="Nierman W.C."/>
            <person name="Vollebregt A.W."/>
            <person name="Zhao Z."/>
            <person name="Wu L."/>
            <person name="Kumar M."/>
            <person name="Stam H."/>
            <person name="van den Berg M.A."/>
            <person name="Pel H.J."/>
        </authorList>
    </citation>
    <scope>NUCLEOTIDE SEQUENCE [LARGE SCALE GENOMIC DNA]</scope>
    <source>
        <strain evidence="1 2">CBS 393.64</strain>
    </source>
</reference>
<dbReference type="AlphaFoldDB" id="A0A0F4YNB7"/>
<dbReference type="InterPro" id="IPR050275">
    <property type="entry name" value="PGM_Phosphatase"/>
</dbReference>
<dbReference type="Proteomes" id="UP000053958">
    <property type="component" value="Unassembled WGS sequence"/>
</dbReference>
<evidence type="ECO:0000313" key="2">
    <source>
        <dbReference type="Proteomes" id="UP000053958"/>
    </source>
</evidence>
<dbReference type="CDD" id="cd07067">
    <property type="entry name" value="HP_PGM_like"/>
    <property type="match status" value="1"/>
</dbReference>
<keyword evidence="2" id="KW-1185">Reference proteome</keyword>
<comment type="caution">
    <text evidence="1">The sequence shown here is derived from an EMBL/GenBank/DDBJ whole genome shotgun (WGS) entry which is preliminary data.</text>
</comment>
<gene>
    <name evidence="1" type="ORF">T310_6264</name>
</gene>
<accession>A0A0F4YNB7</accession>
<dbReference type="InterPro" id="IPR029033">
    <property type="entry name" value="His_PPase_superfam"/>
</dbReference>